<dbReference type="SUPFAM" id="SSF53335">
    <property type="entry name" value="S-adenosyl-L-methionine-dependent methyltransferases"/>
    <property type="match status" value="1"/>
</dbReference>
<evidence type="ECO:0000256" key="8">
    <source>
        <dbReference type="ARBA" id="ARBA00025330"/>
    </source>
</evidence>
<dbReference type="GO" id="GO:0032259">
    <property type="term" value="P:methylation"/>
    <property type="evidence" value="ECO:0007669"/>
    <property type="project" value="UniProtKB-KW"/>
</dbReference>
<dbReference type="GO" id="GO:0005737">
    <property type="term" value="C:cytoplasm"/>
    <property type="evidence" value="ECO:0007669"/>
    <property type="project" value="UniProtKB-SubCell"/>
</dbReference>
<evidence type="ECO:0000256" key="6">
    <source>
        <dbReference type="ARBA" id="ARBA00022679"/>
    </source>
</evidence>
<sequence>MEPAALREDMVDSLEHDAKSVVDTDAVGLAMRTVPREAFVDDERRAYADQSLEHRGTRVLSPSTAARLLEVLEPEPGDDVLVVGAGVGYTPAVLAEIVGSRSVHAVDITRPLVHDARRNLADAGYPEVLVDCRDGARGLPEYAPYDRILVEAAAVDPPRALRDQLAPDGRLVLPRGHGPRQTLTAVAADGTETTHGPVAFQPLLADGEQAGAIERNRTAREDAERAARAAQSQTGWEQDWIEWD</sequence>
<dbReference type="Proteomes" id="UP001596395">
    <property type="component" value="Unassembled WGS sequence"/>
</dbReference>
<dbReference type="InterPro" id="IPR000682">
    <property type="entry name" value="PCMT"/>
</dbReference>
<evidence type="ECO:0000313" key="11">
    <source>
        <dbReference type="EMBL" id="MFC6954029.1"/>
    </source>
</evidence>
<reference evidence="11 12" key="1">
    <citation type="journal article" date="2019" name="Int. J. Syst. Evol. Microbiol.">
        <title>The Global Catalogue of Microorganisms (GCM) 10K type strain sequencing project: providing services to taxonomists for standard genome sequencing and annotation.</title>
        <authorList>
            <consortium name="The Broad Institute Genomics Platform"/>
            <consortium name="The Broad Institute Genome Sequencing Center for Infectious Disease"/>
            <person name="Wu L."/>
            <person name="Ma J."/>
        </authorList>
    </citation>
    <scope>NUCLEOTIDE SEQUENCE [LARGE SCALE GENOMIC DNA]</scope>
    <source>
        <strain evidence="11 12">GX26</strain>
    </source>
</reference>
<dbReference type="GO" id="GO:0004719">
    <property type="term" value="F:protein-L-isoaspartate (D-aspartate) O-methyltransferase activity"/>
    <property type="evidence" value="ECO:0007669"/>
    <property type="project" value="UniProtKB-EC"/>
</dbReference>
<keyword evidence="12" id="KW-1185">Reference proteome</keyword>
<name>A0ABD5VER9_9EURY</name>
<dbReference type="EMBL" id="JBHSXN010000002">
    <property type="protein sequence ID" value="MFC6954029.1"/>
    <property type="molecule type" value="Genomic_DNA"/>
</dbReference>
<evidence type="ECO:0000256" key="1">
    <source>
        <dbReference type="ARBA" id="ARBA00004496"/>
    </source>
</evidence>
<comment type="function">
    <text evidence="8">Catalyzes the methyl esterification of L-isoaspartyl residues in peptides and proteins that result from spontaneous decomposition of normal L-aspartyl and L-asparaginyl residues. It plays a role in the repair and/or degradation of damaged proteins.</text>
</comment>
<comment type="similarity">
    <text evidence="2">Belongs to the methyltransferase superfamily. L-isoaspartyl/D-aspartyl protein methyltransferase family.</text>
</comment>
<feature type="region of interest" description="Disordered" evidence="10">
    <location>
        <begin position="225"/>
        <end position="244"/>
    </location>
</feature>
<accession>A0ABD5VER9</accession>
<evidence type="ECO:0000256" key="5">
    <source>
        <dbReference type="ARBA" id="ARBA00022603"/>
    </source>
</evidence>
<evidence type="ECO:0000313" key="12">
    <source>
        <dbReference type="Proteomes" id="UP001596395"/>
    </source>
</evidence>
<evidence type="ECO:0000256" key="3">
    <source>
        <dbReference type="ARBA" id="ARBA00011890"/>
    </source>
</evidence>
<evidence type="ECO:0000256" key="2">
    <source>
        <dbReference type="ARBA" id="ARBA00005369"/>
    </source>
</evidence>
<evidence type="ECO:0000256" key="10">
    <source>
        <dbReference type="SAM" id="MobiDB-lite"/>
    </source>
</evidence>
<organism evidence="11 12">
    <name type="scientific">Halorubellus litoreus</name>
    <dbReference type="NCBI Taxonomy" id="755308"/>
    <lineage>
        <taxon>Archaea</taxon>
        <taxon>Methanobacteriati</taxon>
        <taxon>Methanobacteriota</taxon>
        <taxon>Stenosarchaea group</taxon>
        <taxon>Halobacteria</taxon>
        <taxon>Halobacteriales</taxon>
        <taxon>Halorubellaceae</taxon>
        <taxon>Halorubellus</taxon>
    </lineage>
</organism>
<dbReference type="Pfam" id="PF01135">
    <property type="entry name" value="PCMT"/>
    <property type="match status" value="1"/>
</dbReference>
<dbReference type="EC" id="2.1.1.77" evidence="3"/>
<dbReference type="Gene3D" id="3.40.50.150">
    <property type="entry name" value="Vaccinia Virus protein VP39"/>
    <property type="match status" value="1"/>
</dbReference>
<proteinExistence type="inferred from homology"/>
<comment type="caution">
    <text evidence="11">The sequence shown here is derived from an EMBL/GenBank/DDBJ whole genome shotgun (WGS) entry which is preliminary data.</text>
</comment>
<gene>
    <name evidence="11" type="ORF">ACFQGB_14260</name>
</gene>
<comment type="subcellular location">
    <subcellularLocation>
        <location evidence="1">Cytoplasm</location>
    </subcellularLocation>
</comment>
<dbReference type="PANTHER" id="PTHR11579:SF0">
    <property type="entry name" value="PROTEIN-L-ISOASPARTATE(D-ASPARTATE) O-METHYLTRANSFERASE"/>
    <property type="match status" value="1"/>
</dbReference>
<dbReference type="PANTHER" id="PTHR11579">
    <property type="entry name" value="PROTEIN-L-ISOASPARTATE O-METHYLTRANSFERASE"/>
    <property type="match status" value="1"/>
</dbReference>
<keyword evidence="6" id="KW-0808">Transferase</keyword>
<keyword evidence="7" id="KW-0949">S-adenosyl-L-methionine</keyword>
<evidence type="ECO:0000256" key="4">
    <source>
        <dbReference type="ARBA" id="ARBA00022490"/>
    </source>
</evidence>
<dbReference type="InterPro" id="IPR029063">
    <property type="entry name" value="SAM-dependent_MTases_sf"/>
</dbReference>
<comment type="catalytic activity">
    <reaction evidence="9">
        <text>[protein]-L-isoaspartate + S-adenosyl-L-methionine = [protein]-L-isoaspartate alpha-methyl ester + S-adenosyl-L-homocysteine</text>
        <dbReference type="Rhea" id="RHEA:12705"/>
        <dbReference type="Rhea" id="RHEA-COMP:12143"/>
        <dbReference type="Rhea" id="RHEA-COMP:12144"/>
        <dbReference type="ChEBI" id="CHEBI:57856"/>
        <dbReference type="ChEBI" id="CHEBI:59789"/>
        <dbReference type="ChEBI" id="CHEBI:90596"/>
        <dbReference type="ChEBI" id="CHEBI:90598"/>
        <dbReference type="EC" id="2.1.1.77"/>
    </reaction>
</comment>
<dbReference type="CDD" id="cd02440">
    <property type="entry name" value="AdoMet_MTases"/>
    <property type="match status" value="1"/>
</dbReference>
<evidence type="ECO:0000256" key="9">
    <source>
        <dbReference type="ARBA" id="ARBA00029295"/>
    </source>
</evidence>
<dbReference type="AlphaFoldDB" id="A0ABD5VER9"/>
<dbReference type="RefSeq" id="WP_336350971.1">
    <property type="nucleotide sequence ID" value="NZ_JAZAQL010000002.1"/>
</dbReference>
<protein>
    <recommendedName>
        <fullName evidence="3">protein-L-isoaspartate(D-aspartate) O-methyltransferase</fullName>
        <ecNumber evidence="3">2.1.1.77</ecNumber>
    </recommendedName>
</protein>
<keyword evidence="4" id="KW-0963">Cytoplasm</keyword>
<evidence type="ECO:0000256" key="7">
    <source>
        <dbReference type="ARBA" id="ARBA00022691"/>
    </source>
</evidence>
<keyword evidence="5" id="KW-0489">Methyltransferase</keyword>